<name>A0A1H9WEN4_9GAMM</name>
<dbReference type="SUPFAM" id="SSF69279">
    <property type="entry name" value="Phage tail proteins"/>
    <property type="match status" value="1"/>
</dbReference>
<dbReference type="EMBL" id="FOGN01000008">
    <property type="protein sequence ID" value="SES32388.1"/>
    <property type="molecule type" value="Genomic_DNA"/>
</dbReference>
<feature type="non-terminal residue" evidence="1">
    <location>
        <position position="62"/>
    </location>
</feature>
<proteinExistence type="predicted"/>
<organism evidence="1 2">
    <name type="scientific">Halopseudomonas bauzanensis</name>
    <dbReference type="NCBI Taxonomy" id="653930"/>
    <lineage>
        <taxon>Bacteria</taxon>
        <taxon>Pseudomonadati</taxon>
        <taxon>Pseudomonadota</taxon>
        <taxon>Gammaproteobacteria</taxon>
        <taxon>Pseudomonadales</taxon>
        <taxon>Pseudomonadaceae</taxon>
        <taxon>Halopseudomonas</taxon>
    </lineage>
</organism>
<gene>
    <name evidence="1" type="ORF">SAMN05216589_3193</name>
</gene>
<dbReference type="AlphaFoldDB" id="A0A1H9WEN4"/>
<dbReference type="Proteomes" id="UP000186904">
    <property type="component" value="Unassembled WGS sequence"/>
</dbReference>
<protein>
    <submittedName>
        <fullName evidence="1">Type VI secretion system secreted protein VgrG</fullName>
    </submittedName>
</protein>
<dbReference type="Gene3D" id="2.30.110.50">
    <property type="match status" value="1"/>
</dbReference>
<reference evidence="1 2" key="1">
    <citation type="submission" date="2016-10" db="EMBL/GenBank/DDBJ databases">
        <authorList>
            <person name="de Groot N.N."/>
        </authorList>
    </citation>
    <scope>NUCLEOTIDE SEQUENCE [LARGE SCALE GENOMIC DNA]</scope>
    <source>
        <strain evidence="1 2">DSM 22558</strain>
    </source>
</reference>
<dbReference type="RefSeq" id="WP_143063096.1">
    <property type="nucleotide sequence ID" value="NZ_FOGN01000008.1"/>
</dbReference>
<sequence length="62" mass="6940">MFAPANTAHFSLAIPHLEHDFKVLAFQGTEAISQPYCFELDLVSERPDLDIEGLLHQPAFLS</sequence>
<evidence type="ECO:0000313" key="1">
    <source>
        <dbReference type="EMBL" id="SES32388.1"/>
    </source>
</evidence>
<evidence type="ECO:0000313" key="2">
    <source>
        <dbReference type="Proteomes" id="UP000186904"/>
    </source>
</evidence>
<accession>A0A1H9WEN4</accession>